<protein>
    <submittedName>
        <fullName evidence="6">NUDIX hydrolase</fullName>
    </submittedName>
</protein>
<dbReference type="Proteomes" id="UP000654345">
    <property type="component" value="Unassembled WGS sequence"/>
</dbReference>
<reference evidence="6 7" key="1">
    <citation type="journal article" date="2021" name="Int. J. Syst. Evol. Microbiol.">
        <title>Reticulibacter mediterranei gen. nov., sp. nov., within the new family Reticulibacteraceae fam. nov., and Ktedonospora formicarum gen. nov., sp. nov., Ktedonobacter robiniae sp. nov., Dictyobacter formicarum sp. nov. and Dictyobacter arantiisoli sp. nov., belonging to the class Ktedonobacteria.</title>
        <authorList>
            <person name="Yabe S."/>
            <person name="Zheng Y."/>
            <person name="Wang C.M."/>
            <person name="Sakai Y."/>
            <person name="Abe K."/>
            <person name="Yokota A."/>
            <person name="Donadio S."/>
            <person name="Cavaletti L."/>
            <person name="Monciardini P."/>
        </authorList>
    </citation>
    <scope>NUCLEOTIDE SEQUENCE [LARGE SCALE GENOMIC DNA]</scope>
    <source>
        <strain evidence="6 7">SOSP1-30</strain>
    </source>
</reference>
<dbReference type="InterPro" id="IPR015797">
    <property type="entry name" value="NUDIX_hydrolase-like_dom_sf"/>
</dbReference>
<dbReference type="InterPro" id="IPR020084">
    <property type="entry name" value="NUDIX_hydrolase_CS"/>
</dbReference>
<evidence type="ECO:0000256" key="3">
    <source>
        <dbReference type="ARBA" id="ARBA00022842"/>
    </source>
</evidence>
<dbReference type="Gene3D" id="3.90.79.10">
    <property type="entry name" value="Nucleoside Triphosphate Pyrophosphohydrolase"/>
    <property type="match status" value="1"/>
</dbReference>
<keyword evidence="7" id="KW-1185">Reference proteome</keyword>
<dbReference type="Pfam" id="PF00293">
    <property type="entry name" value="NUDIX"/>
    <property type="match status" value="1"/>
</dbReference>
<dbReference type="RefSeq" id="WP_007912934.1">
    <property type="nucleotide sequence ID" value="NZ_BNJG01000001.1"/>
</dbReference>
<proteinExistence type="inferred from homology"/>
<evidence type="ECO:0000256" key="4">
    <source>
        <dbReference type="RuleBase" id="RU003476"/>
    </source>
</evidence>
<name>A0ABQ3UKT6_9CHLR</name>
<evidence type="ECO:0000313" key="6">
    <source>
        <dbReference type="EMBL" id="GHO53296.1"/>
    </source>
</evidence>
<keyword evidence="2 4" id="KW-0378">Hydrolase</keyword>
<comment type="similarity">
    <text evidence="4">Belongs to the Nudix hydrolase family.</text>
</comment>
<dbReference type="PROSITE" id="PS00893">
    <property type="entry name" value="NUDIX_BOX"/>
    <property type="match status" value="1"/>
</dbReference>
<dbReference type="InterPro" id="IPR000086">
    <property type="entry name" value="NUDIX_hydrolase_dom"/>
</dbReference>
<feature type="domain" description="Nudix hydrolase" evidence="5">
    <location>
        <begin position="38"/>
        <end position="165"/>
    </location>
</feature>
<dbReference type="PRINTS" id="PR00502">
    <property type="entry name" value="NUDIXFAMILY"/>
</dbReference>
<keyword evidence="3" id="KW-0460">Magnesium</keyword>
<dbReference type="GO" id="GO:0016787">
    <property type="term" value="F:hydrolase activity"/>
    <property type="evidence" value="ECO:0007669"/>
    <property type="project" value="UniProtKB-KW"/>
</dbReference>
<organism evidence="6 7">
    <name type="scientific">Ktedonobacter robiniae</name>
    <dbReference type="NCBI Taxonomy" id="2778365"/>
    <lineage>
        <taxon>Bacteria</taxon>
        <taxon>Bacillati</taxon>
        <taxon>Chloroflexota</taxon>
        <taxon>Ktedonobacteria</taxon>
        <taxon>Ktedonobacterales</taxon>
        <taxon>Ktedonobacteraceae</taxon>
        <taxon>Ktedonobacter</taxon>
    </lineage>
</organism>
<evidence type="ECO:0000313" key="7">
    <source>
        <dbReference type="Proteomes" id="UP000654345"/>
    </source>
</evidence>
<dbReference type="PANTHER" id="PTHR43222">
    <property type="entry name" value="NUDIX HYDROLASE 23"/>
    <property type="match status" value="1"/>
</dbReference>
<evidence type="ECO:0000256" key="1">
    <source>
        <dbReference type="ARBA" id="ARBA00001946"/>
    </source>
</evidence>
<sequence length="165" mass="18311">MSDLHIKYCPVCATPLVKKQLFNAERLACENCGYIFFLNPKVVAIVVIRHEGKFLLGRRNINPGKGKWGFSGGYVDRGETVEEAALREVKEETNLDIELGGLIGVYSETSSPHVIIAYQGTILDNTLHTLSAQAEEVSELGFFQPDALPELAFPVDQQILDDLFK</sequence>
<dbReference type="SUPFAM" id="SSF55811">
    <property type="entry name" value="Nudix"/>
    <property type="match status" value="1"/>
</dbReference>
<gene>
    <name evidence="6" type="ORF">KSB_17710</name>
</gene>
<dbReference type="InterPro" id="IPR020476">
    <property type="entry name" value="Nudix_hydrolase"/>
</dbReference>
<evidence type="ECO:0000256" key="2">
    <source>
        <dbReference type="ARBA" id="ARBA00022801"/>
    </source>
</evidence>
<dbReference type="EMBL" id="BNJG01000001">
    <property type="protein sequence ID" value="GHO53296.1"/>
    <property type="molecule type" value="Genomic_DNA"/>
</dbReference>
<accession>A0ABQ3UKT6</accession>
<dbReference type="PANTHER" id="PTHR43222:SF2">
    <property type="entry name" value="NUDIX HYDROLASE 23, CHLOROPLASTIC"/>
    <property type="match status" value="1"/>
</dbReference>
<evidence type="ECO:0000259" key="5">
    <source>
        <dbReference type="PROSITE" id="PS51462"/>
    </source>
</evidence>
<dbReference type="PROSITE" id="PS51462">
    <property type="entry name" value="NUDIX"/>
    <property type="match status" value="1"/>
</dbReference>
<comment type="caution">
    <text evidence="6">The sequence shown here is derived from an EMBL/GenBank/DDBJ whole genome shotgun (WGS) entry which is preliminary data.</text>
</comment>
<comment type="cofactor">
    <cofactor evidence="1">
        <name>Mg(2+)</name>
        <dbReference type="ChEBI" id="CHEBI:18420"/>
    </cofactor>
</comment>